<dbReference type="RefSeq" id="WP_138894418.1">
    <property type="nucleotide sequence ID" value="NZ_BMVO01000035.1"/>
</dbReference>
<dbReference type="InterPro" id="IPR052155">
    <property type="entry name" value="Biofilm_reg_signaling"/>
</dbReference>
<protein>
    <submittedName>
        <fullName evidence="2">GGDEF domain-containing protein</fullName>
    </submittedName>
</protein>
<dbReference type="EMBL" id="BMVO01000035">
    <property type="protein sequence ID" value="GHB29652.1"/>
    <property type="molecule type" value="Genomic_DNA"/>
</dbReference>
<evidence type="ECO:0000313" key="3">
    <source>
        <dbReference type="Proteomes" id="UP000599437"/>
    </source>
</evidence>
<dbReference type="PANTHER" id="PTHR44757:SF2">
    <property type="entry name" value="BIOFILM ARCHITECTURE MAINTENANCE PROTEIN MBAA"/>
    <property type="match status" value="1"/>
</dbReference>
<reference evidence="3" key="1">
    <citation type="journal article" date="2019" name="Int. J. Syst. Evol. Microbiol.">
        <title>The Global Catalogue of Microorganisms (GCM) 10K type strain sequencing project: providing services to taxonomists for standard genome sequencing and annotation.</title>
        <authorList>
            <consortium name="The Broad Institute Genomics Platform"/>
            <consortium name="The Broad Institute Genome Sequencing Center for Infectious Disease"/>
            <person name="Wu L."/>
            <person name="Ma J."/>
        </authorList>
    </citation>
    <scope>NUCLEOTIDE SEQUENCE [LARGE SCALE GENOMIC DNA]</scope>
    <source>
        <strain evidence="3">JCM 4737</strain>
    </source>
</reference>
<dbReference type="PROSITE" id="PS50887">
    <property type="entry name" value="GGDEF"/>
    <property type="match status" value="1"/>
</dbReference>
<dbReference type="Gene3D" id="3.30.70.270">
    <property type="match status" value="1"/>
</dbReference>
<dbReference type="CDD" id="cd01949">
    <property type="entry name" value="GGDEF"/>
    <property type="match status" value="1"/>
</dbReference>
<evidence type="ECO:0000313" key="2">
    <source>
        <dbReference type="EMBL" id="GHB29652.1"/>
    </source>
</evidence>
<dbReference type="NCBIfam" id="TIGR00254">
    <property type="entry name" value="GGDEF"/>
    <property type="match status" value="1"/>
</dbReference>
<dbReference type="Pfam" id="PF00990">
    <property type="entry name" value="GGDEF"/>
    <property type="match status" value="1"/>
</dbReference>
<name>A0ABQ3ECC5_9ACTN</name>
<sequence>MDSALRVQARSGQRALLITTLAVPLTGWTVHALTLHRRLANARKDQLTGLPCRPEFIAYGERLLRTRRRDALHVLMLDGVDFKAVNDTYGHAAGDTVIQTMGHRLARWSSTRTALAARLGGDEFAVCAVFPTSAALAEITALRKELQQPLQYEQHTLRLDVSIGISRAADLPGETMSRILRGADTAMYRVKEGEATFPYFATRADAYVKTVNGRRAGRRGTHLLAGAA</sequence>
<keyword evidence="3" id="KW-1185">Reference proteome</keyword>
<dbReference type="InterPro" id="IPR000160">
    <property type="entry name" value="GGDEF_dom"/>
</dbReference>
<dbReference type="SMART" id="SM00267">
    <property type="entry name" value="GGDEF"/>
    <property type="match status" value="1"/>
</dbReference>
<dbReference type="InterPro" id="IPR029787">
    <property type="entry name" value="Nucleotide_cyclase"/>
</dbReference>
<dbReference type="Proteomes" id="UP000599437">
    <property type="component" value="Unassembled WGS sequence"/>
</dbReference>
<evidence type="ECO:0000259" key="1">
    <source>
        <dbReference type="PROSITE" id="PS50887"/>
    </source>
</evidence>
<comment type="caution">
    <text evidence="2">The sequence shown here is derived from an EMBL/GenBank/DDBJ whole genome shotgun (WGS) entry which is preliminary data.</text>
</comment>
<feature type="domain" description="GGDEF" evidence="1">
    <location>
        <begin position="70"/>
        <end position="202"/>
    </location>
</feature>
<dbReference type="SUPFAM" id="SSF55073">
    <property type="entry name" value="Nucleotide cyclase"/>
    <property type="match status" value="1"/>
</dbReference>
<dbReference type="InterPro" id="IPR043128">
    <property type="entry name" value="Rev_trsase/Diguanyl_cyclase"/>
</dbReference>
<organism evidence="2 3">
    <name type="scientific">Streptomyces chryseus</name>
    <dbReference type="NCBI Taxonomy" id="68186"/>
    <lineage>
        <taxon>Bacteria</taxon>
        <taxon>Bacillati</taxon>
        <taxon>Actinomycetota</taxon>
        <taxon>Actinomycetes</taxon>
        <taxon>Kitasatosporales</taxon>
        <taxon>Streptomycetaceae</taxon>
        <taxon>Streptomyces</taxon>
    </lineage>
</organism>
<proteinExistence type="predicted"/>
<dbReference type="PANTHER" id="PTHR44757">
    <property type="entry name" value="DIGUANYLATE CYCLASE DGCP"/>
    <property type="match status" value="1"/>
</dbReference>
<gene>
    <name evidence="2" type="ORF">GCM10010346_61480</name>
</gene>
<accession>A0ABQ3ECC5</accession>